<keyword evidence="1" id="KW-0472">Membrane</keyword>
<accession>A0A9P9E221</accession>
<organism evidence="2 3">
    <name type="scientific">Dactylonectria macrodidyma</name>
    <dbReference type="NCBI Taxonomy" id="307937"/>
    <lineage>
        <taxon>Eukaryota</taxon>
        <taxon>Fungi</taxon>
        <taxon>Dikarya</taxon>
        <taxon>Ascomycota</taxon>
        <taxon>Pezizomycotina</taxon>
        <taxon>Sordariomycetes</taxon>
        <taxon>Hypocreomycetidae</taxon>
        <taxon>Hypocreales</taxon>
        <taxon>Nectriaceae</taxon>
        <taxon>Dactylonectria</taxon>
    </lineage>
</organism>
<evidence type="ECO:0000313" key="3">
    <source>
        <dbReference type="Proteomes" id="UP000738349"/>
    </source>
</evidence>
<reference evidence="2" key="1">
    <citation type="journal article" date="2021" name="Nat. Commun.">
        <title>Genetic determinants of endophytism in the Arabidopsis root mycobiome.</title>
        <authorList>
            <person name="Mesny F."/>
            <person name="Miyauchi S."/>
            <person name="Thiergart T."/>
            <person name="Pickel B."/>
            <person name="Atanasova L."/>
            <person name="Karlsson M."/>
            <person name="Huettel B."/>
            <person name="Barry K.W."/>
            <person name="Haridas S."/>
            <person name="Chen C."/>
            <person name="Bauer D."/>
            <person name="Andreopoulos W."/>
            <person name="Pangilinan J."/>
            <person name="LaButti K."/>
            <person name="Riley R."/>
            <person name="Lipzen A."/>
            <person name="Clum A."/>
            <person name="Drula E."/>
            <person name="Henrissat B."/>
            <person name="Kohler A."/>
            <person name="Grigoriev I.V."/>
            <person name="Martin F.M."/>
            <person name="Hacquard S."/>
        </authorList>
    </citation>
    <scope>NUCLEOTIDE SEQUENCE</scope>
    <source>
        <strain evidence="2">MPI-CAGE-AT-0147</strain>
    </source>
</reference>
<dbReference type="EMBL" id="JAGMUV010000017">
    <property type="protein sequence ID" value="KAH7130854.1"/>
    <property type="molecule type" value="Genomic_DNA"/>
</dbReference>
<gene>
    <name evidence="2" type="ORF">EDB81DRAFT_660871</name>
</gene>
<feature type="transmembrane region" description="Helical" evidence="1">
    <location>
        <begin position="28"/>
        <end position="50"/>
    </location>
</feature>
<proteinExistence type="predicted"/>
<evidence type="ECO:0000313" key="2">
    <source>
        <dbReference type="EMBL" id="KAH7130854.1"/>
    </source>
</evidence>
<dbReference type="Proteomes" id="UP000738349">
    <property type="component" value="Unassembled WGS sequence"/>
</dbReference>
<feature type="transmembrane region" description="Helical" evidence="1">
    <location>
        <begin position="118"/>
        <end position="138"/>
    </location>
</feature>
<keyword evidence="1" id="KW-1133">Transmembrane helix</keyword>
<dbReference type="AlphaFoldDB" id="A0A9P9E221"/>
<evidence type="ECO:0000256" key="1">
    <source>
        <dbReference type="SAM" id="Phobius"/>
    </source>
</evidence>
<dbReference type="OrthoDB" id="1523883at2759"/>
<keyword evidence="3" id="KW-1185">Reference proteome</keyword>
<keyword evidence="1" id="KW-0812">Transmembrane</keyword>
<comment type="caution">
    <text evidence="2">The sequence shown here is derived from an EMBL/GenBank/DDBJ whole genome shotgun (WGS) entry which is preliminary data.</text>
</comment>
<name>A0A9P9E221_9HYPO</name>
<sequence>MQIEDRANTDYPGPAIALWFKGFFKPGLVGVTTLGALTFGGGLRAFWFYYHGTAQKQVRSSTVSRWSLAGLISTLFHFGFSNKANWHCSCQVLSIMNQILSEPELAQPQMAKWMRMHVTRTLIADVPAWMCFIVVLLYEI</sequence>
<protein>
    <submittedName>
        <fullName evidence="2">Uncharacterized protein</fullName>
    </submittedName>
</protein>